<accession>A0A0A9HIS3</accession>
<feature type="compositionally biased region" description="Low complexity" evidence="1">
    <location>
        <begin position="42"/>
        <end position="56"/>
    </location>
</feature>
<reference evidence="2" key="2">
    <citation type="journal article" date="2015" name="Data Brief">
        <title>Shoot transcriptome of the giant reed, Arundo donax.</title>
        <authorList>
            <person name="Barrero R.A."/>
            <person name="Guerrero F.D."/>
            <person name="Moolhuijzen P."/>
            <person name="Goolsby J.A."/>
            <person name="Tidwell J."/>
            <person name="Bellgard S.E."/>
            <person name="Bellgard M.I."/>
        </authorList>
    </citation>
    <scope>NUCLEOTIDE SEQUENCE</scope>
    <source>
        <tissue evidence="2">Shoot tissue taken approximately 20 cm above the soil surface</tissue>
    </source>
</reference>
<reference evidence="2" key="1">
    <citation type="submission" date="2014-09" db="EMBL/GenBank/DDBJ databases">
        <authorList>
            <person name="Magalhaes I.L.F."/>
            <person name="Oliveira U."/>
            <person name="Santos F.R."/>
            <person name="Vidigal T.H.D.A."/>
            <person name="Brescovit A.D."/>
            <person name="Santos A.J."/>
        </authorList>
    </citation>
    <scope>NUCLEOTIDE SEQUENCE</scope>
    <source>
        <tissue evidence="2">Shoot tissue taken approximately 20 cm above the soil surface</tissue>
    </source>
</reference>
<protein>
    <submittedName>
        <fullName evidence="2">Uncharacterized protein</fullName>
    </submittedName>
</protein>
<organism evidence="2">
    <name type="scientific">Arundo donax</name>
    <name type="common">Giant reed</name>
    <name type="synonym">Donax arundinaceus</name>
    <dbReference type="NCBI Taxonomy" id="35708"/>
    <lineage>
        <taxon>Eukaryota</taxon>
        <taxon>Viridiplantae</taxon>
        <taxon>Streptophyta</taxon>
        <taxon>Embryophyta</taxon>
        <taxon>Tracheophyta</taxon>
        <taxon>Spermatophyta</taxon>
        <taxon>Magnoliopsida</taxon>
        <taxon>Liliopsida</taxon>
        <taxon>Poales</taxon>
        <taxon>Poaceae</taxon>
        <taxon>PACMAD clade</taxon>
        <taxon>Arundinoideae</taxon>
        <taxon>Arundineae</taxon>
        <taxon>Arundo</taxon>
    </lineage>
</organism>
<evidence type="ECO:0000256" key="1">
    <source>
        <dbReference type="SAM" id="MobiDB-lite"/>
    </source>
</evidence>
<dbReference type="EMBL" id="GBRH01162172">
    <property type="protein sequence ID" value="JAE35724.1"/>
    <property type="molecule type" value="Transcribed_RNA"/>
</dbReference>
<dbReference type="AlphaFoldDB" id="A0A0A9HIS3"/>
<evidence type="ECO:0000313" key="2">
    <source>
        <dbReference type="EMBL" id="JAE35724.1"/>
    </source>
</evidence>
<name>A0A0A9HIS3_ARUDO</name>
<proteinExistence type="predicted"/>
<sequence>MPSDATIAASTLTAASRPSTLVSSPFLRSTDAMVSAAPPAPTSAFFSKSSTSSSER</sequence>
<feature type="region of interest" description="Disordered" evidence="1">
    <location>
        <begin position="37"/>
        <end position="56"/>
    </location>
</feature>